<organism evidence="1 2">
    <name type="scientific">Phytophthora cactorum</name>
    <dbReference type="NCBI Taxonomy" id="29920"/>
    <lineage>
        <taxon>Eukaryota</taxon>
        <taxon>Sar</taxon>
        <taxon>Stramenopiles</taxon>
        <taxon>Oomycota</taxon>
        <taxon>Peronosporomycetes</taxon>
        <taxon>Peronosporales</taxon>
        <taxon>Peronosporaceae</taxon>
        <taxon>Phytophthora</taxon>
    </lineage>
</organism>
<gene>
    <name evidence="1" type="ORF">PC118_g14550</name>
</gene>
<reference evidence="1" key="1">
    <citation type="submission" date="2018-10" db="EMBL/GenBank/DDBJ databases">
        <title>Effector identification in a new, highly contiguous assembly of the strawberry crown rot pathogen Phytophthora cactorum.</title>
        <authorList>
            <person name="Armitage A.D."/>
            <person name="Nellist C.F."/>
            <person name="Bates H."/>
            <person name="Vickerstaff R.J."/>
            <person name="Harrison R.J."/>
        </authorList>
    </citation>
    <scope>NUCLEOTIDE SEQUENCE</scope>
    <source>
        <strain evidence="1">P415</strain>
    </source>
</reference>
<accession>A0A8T1FF61</accession>
<dbReference type="EMBL" id="RCML01000534">
    <property type="protein sequence ID" value="KAG2974366.1"/>
    <property type="molecule type" value="Genomic_DNA"/>
</dbReference>
<sequence length="79" mass="8933">SEDNQRSRDAASLQENVEWLTEGGVMLTLTETDGGDVDAVYEQWAPYESEAQAASLLIQWTQFVIRWEQVALPSNVFLQ</sequence>
<feature type="non-terminal residue" evidence="1">
    <location>
        <position position="1"/>
    </location>
</feature>
<comment type="caution">
    <text evidence="1">The sequence shown here is derived from an EMBL/GenBank/DDBJ whole genome shotgun (WGS) entry which is preliminary data.</text>
</comment>
<name>A0A8T1FF61_9STRA</name>
<protein>
    <submittedName>
        <fullName evidence="1">Uncharacterized protein</fullName>
    </submittedName>
</protein>
<evidence type="ECO:0000313" key="2">
    <source>
        <dbReference type="Proteomes" id="UP000697107"/>
    </source>
</evidence>
<evidence type="ECO:0000313" key="1">
    <source>
        <dbReference type="EMBL" id="KAG2974366.1"/>
    </source>
</evidence>
<proteinExistence type="predicted"/>
<dbReference type="Proteomes" id="UP000697107">
    <property type="component" value="Unassembled WGS sequence"/>
</dbReference>
<dbReference type="VEuPathDB" id="FungiDB:PC110_g2494"/>
<dbReference type="AlphaFoldDB" id="A0A8T1FF61"/>